<evidence type="ECO:0000256" key="3">
    <source>
        <dbReference type="ARBA" id="ARBA00022801"/>
    </source>
</evidence>
<accession>A0A6J6CS08</accession>
<dbReference type="SUPFAM" id="SSF54001">
    <property type="entry name" value="Cysteine proteinases"/>
    <property type="match status" value="1"/>
</dbReference>
<evidence type="ECO:0000313" key="8">
    <source>
        <dbReference type="EMBL" id="CAB4554360.1"/>
    </source>
</evidence>
<dbReference type="GO" id="GO:0006508">
    <property type="term" value="P:proteolysis"/>
    <property type="evidence" value="ECO:0007669"/>
    <property type="project" value="UniProtKB-KW"/>
</dbReference>
<feature type="compositionally biased region" description="Polar residues" evidence="5">
    <location>
        <begin position="124"/>
        <end position="135"/>
    </location>
</feature>
<dbReference type="PROSITE" id="PS51935">
    <property type="entry name" value="NLPC_P60"/>
    <property type="match status" value="1"/>
</dbReference>
<dbReference type="PANTHER" id="PTHR47359">
    <property type="entry name" value="PEPTIDOGLYCAN DL-ENDOPEPTIDASE CWLO"/>
    <property type="match status" value="1"/>
</dbReference>
<evidence type="ECO:0000256" key="1">
    <source>
        <dbReference type="ARBA" id="ARBA00007074"/>
    </source>
</evidence>
<dbReference type="InterPro" id="IPR038765">
    <property type="entry name" value="Papain-like_cys_pep_sf"/>
</dbReference>
<dbReference type="InterPro" id="IPR000064">
    <property type="entry name" value="NLP_P60_dom"/>
</dbReference>
<feature type="transmembrane region" description="Helical" evidence="6">
    <location>
        <begin position="78"/>
        <end position="100"/>
    </location>
</feature>
<evidence type="ECO:0000256" key="4">
    <source>
        <dbReference type="ARBA" id="ARBA00022807"/>
    </source>
</evidence>
<protein>
    <submittedName>
        <fullName evidence="8">Unannotated protein</fullName>
    </submittedName>
</protein>
<feature type="domain" description="NlpC/P60" evidence="7">
    <location>
        <begin position="165"/>
        <end position="277"/>
    </location>
</feature>
<dbReference type="AlphaFoldDB" id="A0A6J6CS08"/>
<keyword evidence="6" id="KW-0472">Membrane</keyword>
<sequence length="277" mass="30052">MNHGPHDYTLSRAGRKLYSTRKERSRIRKSTARRISRNAAQIAEATVTSITGVVSQTATTARHAVPRRSVPRSQRHRLANVGVSAVAFALVGTFSLPAYALTPGTLESEYGQALAAQSVYAHQSQNDATRPSTMSIGDAPADEIERPSYDGPSVRDYLENPPYPNFSLAQVFEVAKQYIGTPYLAYGASPAGFDCSGFTQFVYAQFGVPLIHLASAQMYAGTVISEADAQPGDLVWMPGHIGFWAGPGMMLDSPTEGKSIAIRPIWSDYYVVFRVGI</sequence>
<gene>
    <name evidence="8" type="ORF">UFOPK1591_00270</name>
</gene>
<feature type="region of interest" description="Disordered" evidence="5">
    <location>
        <begin position="124"/>
        <end position="155"/>
    </location>
</feature>
<keyword evidence="4" id="KW-0788">Thiol protease</keyword>
<keyword evidence="3" id="KW-0378">Hydrolase</keyword>
<comment type="similarity">
    <text evidence="1">Belongs to the peptidase C40 family.</text>
</comment>
<keyword evidence="6" id="KW-1133">Transmembrane helix</keyword>
<dbReference type="Pfam" id="PF00877">
    <property type="entry name" value="NLPC_P60"/>
    <property type="match status" value="1"/>
</dbReference>
<dbReference type="Gene3D" id="3.90.1720.10">
    <property type="entry name" value="endopeptidase domain like (from Nostoc punctiforme)"/>
    <property type="match status" value="1"/>
</dbReference>
<keyword evidence="2" id="KW-0645">Protease</keyword>
<organism evidence="8">
    <name type="scientific">freshwater metagenome</name>
    <dbReference type="NCBI Taxonomy" id="449393"/>
    <lineage>
        <taxon>unclassified sequences</taxon>
        <taxon>metagenomes</taxon>
        <taxon>ecological metagenomes</taxon>
    </lineage>
</organism>
<proteinExistence type="inferred from homology"/>
<dbReference type="InterPro" id="IPR051794">
    <property type="entry name" value="PG_Endopeptidase_C40"/>
</dbReference>
<dbReference type="GO" id="GO:0008234">
    <property type="term" value="F:cysteine-type peptidase activity"/>
    <property type="evidence" value="ECO:0007669"/>
    <property type="project" value="UniProtKB-KW"/>
</dbReference>
<evidence type="ECO:0000259" key="7">
    <source>
        <dbReference type="PROSITE" id="PS51935"/>
    </source>
</evidence>
<dbReference type="EMBL" id="CAEZTD010000012">
    <property type="protein sequence ID" value="CAB4554360.1"/>
    <property type="molecule type" value="Genomic_DNA"/>
</dbReference>
<evidence type="ECO:0000256" key="2">
    <source>
        <dbReference type="ARBA" id="ARBA00022670"/>
    </source>
</evidence>
<name>A0A6J6CS08_9ZZZZ</name>
<reference evidence="8" key="1">
    <citation type="submission" date="2020-05" db="EMBL/GenBank/DDBJ databases">
        <authorList>
            <person name="Chiriac C."/>
            <person name="Salcher M."/>
            <person name="Ghai R."/>
            <person name="Kavagutti S V."/>
        </authorList>
    </citation>
    <scope>NUCLEOTIDE SEQUENCE</scope>
</reference>
<dbReference type="PANTHER" id="PTHR47359:SF3">
    <property type="entry name" value="NLP_P60 DOMAIN-CONTAINING PROTEIN-RELATED"/>
    <property type="match status" value="1"/>
</dbReference>
<evidence type="ECO:0000256" key="6">
    <source>
        <dbReference type="SAM" id="Phobius"/>
    </source>
</evidence>
<keyword evidence="6" id="KW-0812">Transmembrane</keyword>
<evidence type="ECO:0000256" key="5">
    <source>
        <dbReference type="SAM" id="MobiDB-lite"/>
    </source>
</evidence>